<evidence type="ECO:0000256" key="4">
    <source>
        <dbReference type="ARBA" id="ARBA00022946"/>
    </source>
</evidence>
<organism evidence="7 8">
    <name type="scientific">Pichia angusta</name>
    <name type="common">Yeast</name>
    <name type="synonym">Hansenula polymorpha</name>
    <dbReference type="NCBI Taxonomy" id="870730"/>
    <lineage>
        <taxon>Eukaryota</taxon>
        <taxon>Fungi</taxon>
        <taxon>Dikarya</taxon>
        <taxon>Ascomycota</taxon>
        <taxon>Saccharomycotina</taxon>
        <taxon>Pichiomycetes</taxon>
        <taxon>Pichiales</taxon>
        <taxon>Pichiaceae</taxon>
        <taxon>Ogataea</taxon>
    </lineage>
</organism>
<dbReference type="InterPro" id="IPR002838">
    <property type="entry name" value="AIM24"/>
</dbReference>
<evidence type="ECO:0000256" key="1">
    <source>
        <dbReference type="ARBA" id="ARBA00004173"/>
    </source>
</evidence>
<evidence type="ECO:0000256" key="5">
    <source>
        <dbReference type="ARBA" id="ARBA00023128"/>
    </source>
</evidence>
<evidence type="ECO:0000313" key="8">
    <source>
        <dbReference type="Proteomes" id="UP001196530"/>
    </source>
</evidence>
<dbReference type="InterPro" id="IPR016031">
    <property type="entry name" value="Trp_RNA-bd_attenuator-like_dom"/>
</dbReference>
<dbReference type="Pfam" id="PF01987">
    <property type="entry name" value="AIM24"/>
    <property type="match status" value="1"/>
</dbReference>
<dbReference type="PANTHER" id="PTHR36959:SF2">
    <property type="entry name" value="ALTERED INHERITANCE OF MITOCHONDRIA PROTEIN 24, MITOCHONDRIAL"/>
    <property type="match status" value="1"/>
</dbReference>
<accession>A0AAN6DAE5</accession>
<dbReference type="GeneID" id="66129196"/>
<dbReference type="EMBL" id="JAHLUX010000013">
    <property type="protein sequence ID" value="KAG7815806.1"/>
    <property type="molecule type" value="Genomic_DNA"/>
</dbReference>
<dbReference type="GO" id="GO:0005743">
    <property type="term" value="C:mitochondrial inner membrane"/>
    <property type="evidence" value="ECO:0007669"/>
    <property type="project" value="TreeGrafter"/>
</dbReference>
<dbReference type="Proteomes" id="UP001196530">
    <property type="component" value="Unassembled WGS sequence"/>
</dbReference>
<comment type="subcellular location">
    <subcellularLocation>
        <location evidence="1 6">Mitochondrion</location>
    </subcellularLocation>
</comment>
<evidence type="ECO:0000256" key="6">
    <source>
        <dbReference type="RuleBase" id="RU363045"/>
    </source>
</evidence>
<dbReference type="SUPFAM" id="SSF51219">
    <property type="entry name" value="TRAP-like"/>
    <property type="match status" value="1"/>
</dbReference>
<dbReference type="InterPro" id="IPR036983">
    <property type="entry name" value="AIM24_sf"/>
</dbReference>
<protein>
    <recommendedName>
        <fullName evidence="3 6">Altered inheritance of mitochondria protein 24, mitochondrial</fullName>
    </recommendedName>
</protein>
<name>A0AAN6DAE5_PICAN</name>
<sequence>MFRPSQHRQISLKSILASFKRIRNIEEVNEPLKELPKSTGSGAFVEPVDFEVLGKTSTMLNIKLPKSSILNLRYSNANQSVIALNGKVSSLVVELGKLEGGLIFQRCFNTSGPLSILMANKLQNSNFTVVNVLKDTHWTVRRDDLVAWTGNYIDLIGERKLVKVAGSGKFVLSSPGQTLQLTLQDGETVSINPSSVVAYTGETPAGPRSIVDFAVPGISWLTRVSDAWASLTSYVSDKFEIRKPQIKIHPWLSSAYSQTAGLVKRAVNRLVTGSPDYMIEFSGPRTLLISNGIHLKDKIMTEEQIQKLKKLD</sequence>
<comment type="similarity">
    <text evidence="2 6">Belongs to the AIM24 family.</text>
</comment>
<keyword evidence="5 6" id="KW-0496">Mitochondrion</keyword>
<dbReference type="RefSeq" id="XP_043057385.1">
    <property type="nucleotide sequence ID" value="XM_043205922.1"/>
</dbReference>
<dbReference type="Gene3D" id="3.60.160.10">
    <property type="entry name" value="Mitochondrial biogenesis AIM24"/>
    <property type="match status" value="1"/>
</dbReference>
<proteinExistence type="inferred from homology"/>
<evidence type="ECO:0000256" key="2">
    <source>
        <dbReference type="ARBA" id="ARBA00009322"/>
    </source>
</evidence>
<dbReference type="AlphaFoldDB" id="A0AAN6DAE5"/>
<keyword evidence="4" id="KW-0809">Transit peptide</keyword>
<comment type="caution">
    <text evidence="7">The sequence shown here is derived from an EMBL/GenBank/DDBJ whole genome shotgun (WGS) entry which is preliminary data.</text>
</comment>
<reference evidence="7" key="1">
    <citation type="journal article" date="2021" name="G3 (Bethesda)">
        <title>Genomic diversity, chromosomal rearrangements, and interspecies hybridization in the ogataea polymorpha species complex.</title>
        <authorList>
            <person name="Hanson S.J."/>
            <person name="Cinneide E.O."/>
            <person name="Salzberg L.I."/>
            <person name="Wolfe K.H."/>
            <person name="McGowan J."/>
            <person name="Fitzpatrick D.A."/>
            <person name="Matlin K."/>
        </authorList>
    </citation>
    <scope>NUCLEOTIDE SEQUENCE</scope>
    <source>
        <strain evidence="7">61-244</strain>
    </source>
</reference>
<dbReference type="PANTHER" id="PTHR36959">
    <property type="entry name" value="ALTERED INHERITANCE OF MITOCHONDRIA PROTEIN 24, MITOCHONDRIAL"/>
    <property type="match status" value="1"/>
</dbReference>
<dbReference type="GO" id="GO:0007007">
    <property type="term" value="P:inner mitochondrial membrane organization"/>
    <property type="evidence" value="ECO:0007669"/>
    <property type="project" value="TreeGrafter"/>
</dbReference>
<evidence type="ECO:0000256" key="3">
    <source>
        <dbReference type="ARBA" id="ARBA00013287"/>
    </source>
</evidence>
<gene>
    <name evidence="7" type="ORF">KL928_005145</name>
</gene>
<evidence type="ECO:0000313" key="7">
    <source>
        <dbReference type="EMBL" id="KAG7815806.1"/>
    </source>
</evidence>